<evidence type="ECO:0008006" key="3">
    <source>
        <dbReference type="Google" id="ProtNLM"/>
    </source>
</evidence>
<dbReference type="Proteomes" id="UP001157091">
    <property type="component" value="Unassembled WGS sequence"/>
</dbReference>
<comment type="caution">
    <text evidence="1">The sequence shown here is derived from an EMBL/GenBank/DDBJ whole genome shotgun (WGS) entry which is preliminary data.</text>
</comment>
<dbReference type="EMBL" id="BSUK01000001">
    <property type="protein sequence ID" value="GMA26159.1"/>
    <property type="molecule type" value="Genomic_DNA"/>
</dbReference>
<evidence type="ECO:0000313" key="2">
    <source>
        <dbReference type="Proteomes" id="UP001157091"/>
    </source>
</evidence>
<protein>
    <recommendedName>
        <fullName evidence="3">Nif11 domain-containing protein</fullName>
    </recommendedName>
</protein>
<sequence length="59" mass="6166">MNFLDNMLAAGTKAQRFVALVANSKDATLGQIAAVADDLGLTFSIKVEPKPEDVDGEAS</sequence>
<reference evidence="2" key="1">
    <citation type="journal article" date="2019" name="Int. J. Syst. Evol. Microbiol.">
        <title>The Global Catalogue of Microorganisms (GCM) 10K type strain sequencing project: providing services to taxonomists for standard genome sequencing and annotation.</title>
        <authorList>
            <consortium name="The Broad Institute Genomics Platform"/>
            <consortium name="The Broad Institute Genome Sequencing Center for Infectious Disease"/>
            <person name="Wu L."/>
            <person name="Ma J."/>
        </authorList>
    </citation>
    <scope>NUCLEOTIDE SEQUENCE [LARGE SCALE GENOMIC DNA]</scope>
    <source>
        <strain evidence="2">NBRC 106348</strain>
    </source>
</reference>
<organism evidence="1 2">
    <name type="scientific">Luteimicrobium album</name>
    <dbReference type="NCBI Taxonomy" id="1054550"/>
    <lineage>
        <taxon>Bacteria</taxon>
        <taxon>Bacillati</taxon>
        <taxon>Actinomycetota</taxon>
        <taxon>Actinomycetes</taxon>
        <taxon>Micrococcales</taxon>
        <taxon>Luteimicrobium</taxon>
    </lineage>
</organism>
<proteinExistence type="predicted"/>
<accession>A0ABQ6I835</accession>
<evidence type="ECO:0000313" key="1">
    <source>
        <dbReference type="EMBL" id="GMA26159.1"/>
    </source>
</evidence>
<gene>
    <name evidence="1" type="ORF">GCM10025864_39180</name>
</gene>
<name>A0ABQ6I835_9MICO</name>
<dbReference type="RefSeq" id="WP_284294515.1">
    <property type="nucleotide sequence ID" value="NZ_BSUK01000001.1"/>
</dbReference>
<keyword evidence="2" id="KW-1185">Reference proteome</keyword>